<reference evidence="2" key="1">
    <citation type="submission" date="2019-08" db="EMBL/GenBank/DDBJ databases">
        <authorList>
            <person name="Kucharzyk K."/>
            <person name="Murdoch R.W."/>
            <person name="Higgins S."/>
            <person name="Loffler F."/>
        </authorList>
    </citation>
    <scope>NUCLEOTIDE SEQUENCE</scope>
</reference>
<feature type="region of interest" description="Disordered" evidence="1">
    <location>
        <begin position="1"/>
        <end position="118"/>
    </location>
</feature>
<dbReference type="EMBL" id="VSSQ01066337">
    <property type="protein sequence ID" value="MPN18905.1"/>
    <property type="molecule type" value="Genomic_DNA"/>
</dbReference>
<feature type="compositionally biased region" description="Gly residues" evidence="1">
    <location>
        <begin position="29"/>
        <end position="41"/>
    </location>
</feature>
<feature type="region of interest" description="Disordered" evidence="1">
    <location>
        <begin position="130"/>
        <end position="182"/>
    </location>
</feature>
<accession>A0A645FWT6</accession>
<dbReference type="AlphaFoldDB" id="A0A645FWT6"/>
<evidence type="ECO:0000256" key="1">
    <source>
        <dbReference type="SAM" id="MobiDB-lite"/>
    </source>
</evidence>
<gene>
    <name evidence="2" type="ORF">SDC9_166270</name>
</gene>
<sequence length="182" mass="19242">MPRLGPAAGRGRHRGHGSRPQASRRLPQGGAGHGKSGGAGAGAAQSAASCGEHHRRIRPARRGGHQPLRQRQRGRAEPHPGGLRSIRRAGGAVRGLGKGRRGRPGAGPGGHPPGRRNRWDLYLYLSRRAFPAGENRDRGPADLPGRGRGLQRRRRAGAGTAGVHGPWRSAGVHGQDPVFLLR</sequence>
<evidence type="ECO:0000313" key="2">
    <source>
        <dbReference type="EMBL" id="MPN18905.1"/>
    </source>
</evidence>
<organism evidence="2">
    <name type="scientific">bioreactor metagenome</name>
    <dbReference type="NCBI Taxonomy" id="1076179"/>
    <lineage>
        <taxon>unclassified sequences</taxon>
        <taxon>metagenomes</taxon>
        <taxon>ecological metagenomes</taxon>
    </lineage>
</organism>
<comment type="caution">
    <text evidence="2">The sequence shown here is derived from an EMBL/GenBank/DDBJ whole genome shotgun (WGS) entry which is preliminary data.</text>
</comment>
<protein>
    <submittedName>
        <fullName evidence="2">Uncharacterized protein</fullName>
    </submittedName>
</protein>
<feature type="compositionally biased region" description="Basic residues" evidence="1">
    <location>
        <begin position="53"/>
        <end position="73"/>
    </location>
</feature>
<proteinExistence type="predicted"/>
<name>A0A645FWT6_9ZZZZ</name>